<feature type="domain" description="SLH" evidence="3">
    <location>
        <begin position="162"/>
        <end position="225"/>
    </location>
</feature>
<sequence>MQGRFVRLFALLLAWTLAVSGTAPGTAFGPASTVKAADPPLVLDGTQSAWAEVELFEAHGYGLTVPAVMNRFRQPITREEFSILAVKLYEGITGKKAVPGANTFQDTSNPEVLKAYNLGIVKGLDATTFAPQRQITRQEICVMIYRALDVSIAGLDKDTSGDFPFADQGSIAAWALTEMRFAYRNQIMKGVGNNRIGPLENTTREQAIVLLKRTYVQYAKPDRKGVVEGTVQLQKPPLLGLAALGRYRALDGSGPVFPRFDEKLKLYASTGTAKPLARPTASLLDQLQTSVNLIPAFPIVLGGARYTDADFGAFVDKDISSRHWFSYVLAPGADAKNVVWQVATAPFAGGVLGWKTPTGLKGRGEVAATAGEFQIDFANLGTGSFVLASAYKPIPQDRTPYYVRAVPVDGFGNPVGEPGTGMAVLCGIRTAEPDPTKPVAASFQVWTPLSPQGKFSGENMDLPTYRPVVGVDPRSSERRIFHLNGLDGTLGTGLVKIGIQVSTQPFPSQGGGWPDTPNLVHEELHDLPVPSLATAYPNSLLVDFTSFAKPASAMEEGKHIRYHLRGVALKAGLEPGTWEVLHSSPVTIDYGWNPPVTWYSDSPYTKVEVLKHSLPDLEIVDYTPVRWQATDYLHHYYVFQAPTAHQILNKWKNQDGYVLYPYILHEAYYASRGIRSAQEYESKEIPKVLPVGAKVYFPPPKEEQKAWYEQLYEGVVGFFEDLFQVTKELANQVSKAYADLKTGLVAHVVALCPVESLKGPFRTALEGLVNYGLMTLGVPPTLPNFDQLTDMSLDYLAEVALTEAGVPVTEWSKDLVEDVAQEIGEQMVRATSHADRNPVDAPFLKLDPDHLYRPASLRVRISNPTGVPSIPGTFNLHTTFEMDNHNIASGQTGLHLSVDTNYSVHSAAGTTVATQYSNHFLYGLNGGTVRYTQGDKAVYDVFNPQVGVKVPRLLAGEVRVLTVHLNPYDGGRMRLYPEGENIRSLDFENMYFHNGNKKFTHFSLVGRFPTAREYLLQQGMFYLDPKTDYAFEKQAYQKAGQKLQKPVNAAW</sequence>
<evidence type="ECO:0000313" key="5">
    <source>
        <dbReference type="Proteomes" id="UP000461585"/>
    </source>
</evidence>
<dbReference type="AlphaFoldDB" id="A0A7X5HVA7"/>
<dbReference type="InterPro" id="IPR001119">
    <property type="entry name" value="SLH_dom"/>
</dbReference>
<comment type="caution">
    <text evidence="4">The sequence shown here is derived from an EMBL/GenBank/DDBJ whole genome shotgun (WGS) entry which is preliminary data.</text>
</comment>
<keyword evidence="2" id="KW-0732">Signal</keyword>
<protein>
    <submittedName>
        <fullName evidence="4">S-layer homology domain-containing protein</fullName>
    </submittedName>
</protein>
<dbReference type="PROSITE" id="PS51272">
    <property type="entry name" value="SLH"/>
    <property type="match status" value="2"/>
</dbReference>
<feature type="signal peptide" evidence="2">
    <location>
        <begin position="1"/>
        <end position="23"/>
    </location>
</feature>
<evidence type="ECO:0000256" key="2">
    <source>
        <dbReference type="SAM" id="SignalP"/>
    </source>
</evidence>
<gene>
    <name evidence="4" type="ORF">GXN74_05900</name>
</gene>
<keyword evidence="1" id="KW-0677">Repeat</keyword>
<dbReference type="Pfam" id="PF00395">
    <property type="entry name" value="SLH"/>
    <property type="match status" value="2"/>
</dbReference>
<evidence type="ECO:0000259" key="3">
    <source>
        <dbReference type="PROSITE" id="PS51272"/>
    </source>
</evidence>
<name>A0A7X5HVA7_9FIRM</name>
<keyword evidence="5" id="KW-1185">Reference proteome</keyword>
<evidence type="ECO:0000313" key="4">
    <source>
        <dbReference type="EMBL" id="NDL67269.1"/>
    </source>
</evidence>
<feature type="chain" id="PRO_5038974062" evidence="2">
    <location>
        <begin position="24"/>
        <end position="1051"/>
    </location>
</feature>
<evidence type="ECO:0000256" key="1">
    <source>
        <dbReference type="ARBA" id="ARBA00022737"/>
    </source>
</evidence>
<feature type="domain" description="SLH" evidence="3">
    <location>
        <begin position="95"/>
        <end position="158"/>
    </location>
</feature>
<dbReference type="EMBL" id="JAAEEH010000012">
    <property type="protein sequence ID" value="NDL67269.1"/>
    <property type="molecule type" value="Genomic_DNA"/>
</dbReference>
<accession>A0A7X5HVA7</accession>
<organism evidence="4 5">
    <name type="scientific">Anaerotalea alkaliphila</name>
    <dbReference type="NCBI Taxonomy" id="2662126"/>
    <lineage>
        <taxon>Bacteria</taxon>
        <taxon>Bacillati</taxon>
        <taxon>Bacillota</taxon>
        <taxon>Clostridia</taxon>
        <taxon>Eubacteriales</taxon>
        <taxon>Anaerotalea</taxon>
    </lineage>
</organism>
<proteinExistence type="predicted"/>
<dbReference type="Proteomes" id="UP000461585">
    <property type="component" value="Unassembled WGS sequence"/>
</dbReference>
<dbReference type="RefSeq" id="WP_162369994.1">
    <property type="nucleotide sequence ID" value="NZ_JAAEEH010000012.1"/>
</dbReference>
<reference evidence="4 5" key="1">
    <citation type="submission" date="2020-01" db="EMBL/GenBank/DDBJ databases">
        <title>Anaeroalcalibacter tamaniensis gen. nov., sp. nov., moderately halophilic strictly anaerobic fermenter bacterium from mud volcano of Taman peninsula.</title>
        <authorList>
            <person name="Frolova A."/>
            <person name="Merkel A.Y."/>
            <person name="Slobodkin A.I."/>
        </authorList>
    </citation>
    <scope>NUCLEOTIDE SEQUENCE [LARGE SCALE GENOMIC DNA]</scope>
    <source>
        <strain evidence="4 5">F-3ap</strain>
    </source>
</reference>